<dbReference type="SUPFAM" id="SSF111331">
    <property type="entry name" value="NAD kinase/diacylglycerol kinase-like"/>
    <property type="match status" value="1"/>
</dbReference>
<dbReference type="PANTHER" id="PTHR11255">
    <property type="entry name" value="DIACYLGLYCEROL KINASE"/>
    <property type="match status" value="1"/>
</dbReference>
<dbReference type="PROSITE" id="PS50146">
    <property type="entry name" value="DAGK"/>
    <property type="match status" value="1"/>
</dbReference>
<name>A0A1B9F5B7_9BACT</name>
<dbReference type="Gene3D" id="2.60.200.40">
    <property type="match status" value="1"/>
</dbReference>
<feature type="domain" description="DAGKc" evidence="2">
    <location>
        <begin position="51"/>
        <end position="129"/>
    </location>
</feature>
<accession>A0A1B9F5B7</accession>
<organism evidence="3 4">
    <name type="scientific">Dissulfuribacter thermophilus</name>
    <dbReference type="NCBI Taxonomy" id="1156395"/>
    <lineage>
        <taxon>Bacteria</taxon>
        <taxon>Pseudomonadati</taxon>
        <taxon>Thermodesulfobacteriota</taxon>
        <taxon>Dissulfuribacteria</taxon>
        <taxon>Dissulfuribacterales</taxon>
        <taxon>Dissulfuribacteraceae</taxon>
        <taxon>Dissulfuribacter</taxon>
    </lineage>
</organism>
<proteinExistence type="predicted"/>
<dbReference type="Pfam" id="PF00781">
    <property type="entry name" value="DAGK_cat"/>
    <property type="match status" value="1"/>
</dbReference>
<keyword evidence="1" id="KW-0863">Zinc-finger</keyword>
<dbReference type="AlphaFoldDB" id="A0A1B9F5B7"/>
<keyword evidence="1" id="KW-0479">Metal-binding</keyword>
<dbReference type="STRING" id="1156395.DBT_1623"/>
<dbReference type="GO" id="GO:0004143">
    <property type="term" value="F:ATP-dependent diacylglycerol kinase activity"/>
    <property type="evidence" value="ECO:0007669"/>
    <property type="project" value="InterPro"/>
</dbReference>
<evidence type="ECO:0000256" key="1">
    <source>
        <dbReference type="ARBA" id="ARBA00022771"/>
    </source>
</evidence>
<dbReference type="GO" id="GO:0008270">
    <property type="term" value="F:zinc ion binding"/>
    <property type="evidence" value="ECO:0007669"/>
    <property type="project" value="UniProtKB-KW"/>
</dbReference>
<dbReference type="RefSeq" id="WP_067618719.1">
    <property type="nucleotide sequence ID" value="NZ_MAGO01000007.1"/>
</dbReference>
<dbReference type="InterPro" id="IPR037607">
    <property type="entry name" value="DGK"/>
</dbReference>
<dbReference type="GO" id="GO:0016020">
    <property type="term" value="C:membrane"/>
    <property type="evidence" value="ECO:0007669"/>
    <property type="project" value="UniProtKB-SubCell"/>
</dbReference>
<dbReference type="EMBL" id="MAGO01000007">
    <property type="protein sequence ID" value="OCC15137.1"/>
    <property type="molecule type" value="Genomic_DNA"/>
</dbReference>
<protein>
    <recommendedName>
        <fullName evidence="2">DAGKc domain-containing protein</fullName>
    </recommendedName>
</protein>
<dbReference type="Gene3D" id="3.40.50.10330">
    <property type="entry name" value="Probable inorganic polyphosphate/atp-NAD kinase, domain 1"/>
    <property type="match status" value="1"/>
</dbReference>
<gene>
    <name evidence="3" type="ORF">DBT_1623</name>
</gene>
<dbReference type="InterPro" id="IPR017438">
    <property type="entry name" value="ATP-NAD_kinase_N"/>
</dbReference>
<reference evidence="3 4" key="1">
    <citation type="submission" date="2016-06" db="EMBL/GenBank/DDBJ databases">
        <title>Respiratory ammonification of nitrate coupled to the oxidation of elemental sulfur in deep-sea autotrophic thermophilic bacteria.</title>
        <authorList>
            <person name="Slobodkina G.B."/>
            <person name="Mardanov A.V."/>
            <person name="Ravin N.V."/>
            <person name="Frolova A.A."/>
            <person name="Viryasiv M.B."/>
            <person name="Chernyh N.A."/>
            <person name="Bonch-Osmolovskaya E.A."/>
            <person name="Slobodkin A.I."/>
        </authorList>
    </citation>
    <scope>NUCLEOTIDE SEQUENCE [LARGE SCALE GENOMIC DNA]</scope>
    <source>
        <strain evidence="3 4">S69</strain>
    </source>
</reference>
<keyword evidence="1" id="KW-0862">Zinc</keyword>
<dbReference type="InterPro" id="IPR016064">
    <property type="entry name" value="NAD/diacylglycerol_kinase_sf"/>
</dbReference>
<dbReference type="SMART" id="SM00046">
    <property type="entry name" value="DAGKc"/>
    <property type="match status" value="1"/>
</dbReference>
<comment type="caution">
    <text evidence="3">The sequence shown here is derived from an EMBL/GenBank/DDBJ whole genome shotgun (WGS) entry which is preliminary data.</text>
</comment>
<evidence type="ECO:0000313" key="3">
    <source>
        <dbReference type="EMBL" id="OCC15137.1"/>
    </source>
</evidence>
<dbReference type="OrthoDB" id="142078at2"/>
<dbReference type="PANTHER" id="PTHR11255:SF54">
    <property type="entry name" value="DIACYLGLYCEROL KINASE THETA"/>
    <property type="match status" value="1"/>
</dbReference>
<evidence type="ECO:0000313" key="4">
    <source>
        <dbReference type="Proteomes" id="UP000093080"/>
    </source>
</evidence>
<evidence type="ECO:0000259" key="2">
    <source>
        <dbReference type="PROSITE" id="PS50146"/>
    </source>
</evidence>
<dbReference type="GO" id="GO:0007165">
    <property type="term" value="P:signal transduction"/>
    <property type="evidence" value="ECO:0007669"/>
    <property type="project" value="InterPro"/>
</dbReference>
<dbReference type="InterPro" id="IPR001206">
    <property type="entry name" value="Diacylglycerol_kinase_cat_dom"/>
</dbReference>
<sequence length="335" mass="36976">MEIVFTINPYSGYGALKGKKKVLEELKSVCSARGISHRFLVDEQLNFFSKDTVLVICGGDGAIFRTINYILKLGSPPPFAIIPMGTGNDIARATGWYEIWERGGASGFIDALIASRCNDFDVWELSRRGGNEKWCFSAYLGIGLDAKGVKYYEALLSFWGRMVKFPFMKRLYYILAGIRLLISEGSPFKRDAGNIKGAVTIKEDDVCFECPSKGVLLFSNIGNYMGGVWLSDSTRFDDGLLDIFLWPTPKDFLKFAIRGTPPAIFKKDIKKVFFSIPKGLYGQADGEFLGELPSGDYCIGLSRVLPILIPPKGVLALQPSETKFCLASPANSTIA</sequence>
<keyword evidence="4" id="KW-1185">Reference proteome</keyword>
<dbReference type="Proteomes" id="UP000093080">
    <property type="component" value="Unassembled WGS sequence"/>
</dbReference>